<feature type="compositionally biased region" description="Pro residues" evidence="5">
    <location>
        <begin position="16"/>
        <end position="27"/>
    </location>
</feature>
<evidence type="ECO:0000313" key="7">
    <source>
        <dbReference type="EMBL" id="THH02178.1"/>
    </source>
</evidence>
<dbReference type="InterPro" id="IPR036322">
    <property type="entry name" value="WD40_repeat_dom_sf"/>
</dbReference>
<dbReference type="Pfam" id="PF12894">
    <property type="entry name" value="ANAPC4_WD40"/>
    <property type="match status" value="1"/>
</dbReference>
<reference evidence="7 8" key="1">
    <citation type="submission" date="2019-02" db="EMBL/GenBank/DDBJ databases">
        <title>Genome sequencing of the rare red list fungi Phlebia centrifuga.</title>
        <authorList>
            <person name="Buettner E."/>
            <person name="Kellner H."/>
        </authorList>
    </citation>
    <scope>NUCLEOTIDE SEQUENCE [LARGE SCALE GENOMIC DNA]</scope>
    <source>
        <strain evidence="7 8">DSM 108282</strain>
    </source>
</reference>
<evidence type="ECO:0000256" key="1">
    <source>
        <dbReference type="ARBA" id="ARBA00022574"/>
    </source>
</evidence>
<protein>
    <recommendedName>
        <fullName evidence="6">Anaphase-promoting complex subunit 4-like WD40 domain-containing protein</fullName>
    </recommendedName>
</protein>
<keyword evidence="2" id="KW-0677">Repeat</keyword>
<dbReference type="EMBL" id="SGPJ01000010">
    <property type="protein sequence ID" value="THH02178.1"/>
    <property type="molecule type" value="Genomic_DNA"/>
</dbReference>
<dbReference type="PROSITE" id="PS00678">
    <property type="entry name" value="WD_REPEATS_1"/>
    <property type="match status" value="1"/>
</dbReference>
<organism evidence="7 8">
    <name type="scientific">Hermanssonia centrifuga</name>
    <dbReference type="NCBI Taxonomy" id="98765"/>
    <lineage>
        <taxon>Eukaryota</taxon>
        <taxon>Fungi</taxon>
        <taxon>Dikarya</taxon>
        <taxon>Basidiomycota</taxon>
        <taxon>Agaricomycotina</taxon>
        <taxon>Agaricomycetes</taxon>
        <taxon>Polyporales</taxon>
        <taxon>Meruliaceae</taxon>
        <taxon>Hermanssonia</taxon>
    </lineage>
</organism>
<dbReference type="Gene3D" id="2.130.10.10">
    <property type="entry name" value="YVTN repeat-like/Quinoprotein amine dehydrogenase"/>
    <property type="match status" value="2"/>
</dbReference>
<dbReference type="InterPro" id="IPR040132">
    <property type="entry name" value="Tex1/THOC3"/>
</dbReference>
<dbReference type="AlphaFoldDB" id="A0A4S4KVT3"/>
<name>A0A4S4KVT3_9APHY</name>
<evidence type="ECO:0000256" key="4">
    <source>
        <dbReference type="PROSITE-ProRule" id="PRU00221"/>
    </source>
</evidence>
<dbReference type="Proteomes" id="UP000309038">
    <property type="component" value="Unassembled WGS sequence"/>
</dbReference>
<gene>
    <name evidence="7" type="ORF">EW026_g670</name>
</gene>
<comment type="caution">
    <text evidence="7">The sequence shown here is derived from an EMBL/GenBank/DDBJ whole genome shotgun (WGS) entry which is preliminary data.</text>
</comment>
<feature type="domain" description="Anaphase-promoting complex subunit 4-like WD40" evidence="6">
    <location>
        <begin position="278"/>
        <end position="327"/>
    </location>
</feature>
<evidence type="ECO:0000313" key="8">
    <source>
        <dbReference type="Proteomes" id="UP000309038"/>
    </source>
</evidence>
<evidence type="ECO:0000256" key="2">
    <source>
        <dbReference type="ARBA" id="ARBA00022737"/>
    </source>
</evidence>
<dbReference type="InterPro" id="IPR015943">
    <property type="entry name" value="WD40/YVTN_repeat-like_dom_sf"/>
</dbReference>
<dbReference type="InterPro" id="IPR001680">
    <property type="entry name" value="WD40_rpt"/>
</dbReference>
<dbReference type="PROSITE" id="PS50082">
    <property type="entry name" value="WD_REPEATS_2"/>
    <property type="match status" value="1"/>
</dbReference>
<feature type="repeat" description="WD" evidence="4">
    <location>
        <begin position="95"/>
        <end position="138"/>
    </location>
</feature>
<feature type="region of interest" description="Disordered" evidence="5">
    <location>
        <begin position="1"/>
        <end position="36"/>
    </location>
</feature>
<dbReference type="InterPro" id="IPR019775">
    <property type="entry name" value="WD40_repeat_CS"/>
</dbReference>
<comment type="similarity">
    <text evidence="3">Belongs to the THOC3 family.</text>
</comment>
<dbReference type="Pfam" id="PF00400">
    <property type="entry name" value="WD40"/>
    <property type="match status" value="3"/>
</dbReference>
<evidence type="ECO:0000256" key="5">
    <source>
        <dbReference type="SAM" id="MobiDB-lite"/>
    </source>
</evidence>
<dbReference type="SUPFAM" id="SSF50978">
    <property type="entry name" value="WD40 repeat-like"/>
    <property type="match status" value="1"/>
</dbReference>
<proteinExistence type="inferred from homology"/>
<dbReference type="SMART" id="SM00320">
    <property type="entry name" value="WD40"/>
    <property type="match status" value="4"/>
</dbReference>
<accession>A0A4S4KVT3</accession>
<sequence length="360" mass="39666">MSSLTNNKKDEDDEVPPPQRPPSPPPHTTFAARGIHPPTFSAFKPRDIRISSPQGMSHIAWNCDGKRLAAVGIDKVVRVWWPDKSMELRSASMFSGGHSDDVDYLSWNPTHPDLFCTSSQRDRRIVFWDARQSRYVQQVNTRGSPVKTDYAPDGRIIVYTEADKRLNSLKLEKVGGDVKEQWHIVDRPPLTQEAKMPVVTFNHAGDGLIVTPPAEHTLRAVAYPSLNLVYATPAHVGGCVASALDPRGRYLASGGYDTIVNLFDLADWICARTITTCDHSITAINFSHDGEFLAIASQGSYIDICAVETGQPMHRVPTLGPSAAVQWHPSRYIIAYCGQTKIREGGPPPAAWISLFGPGM</sequence>
<dbReference type="InterPro" id="IPR024977">
    <property type="entry name" value="Apc4-like_WD40_dom"/>
</dbReference>
<evidence type="ECO:0000259" key="6">
    <source>
        <dbReference type="Pfam" id="PF12894"/>
    </source>
</evidence>
<keyword evidence="1 4" id="KW-0853">WD repeat</keyword>
<dbReference type="PANTHER" id="PTHR22839">
    <property type="entry name" value="THO COMPLEX SUBUNIT 3 THO3"/>
    <property type="match status" value="1"/>
</dbReference>
<evidence type="ECO:0000256" key="3">
    <source>
        <dbReference type="ARBA" id="ARBA00046343"/>
    </source>
</evidence>
<dbReference type="PANTHER" id="PTHR22839:SF0">
    <property type="entry name" value="THO COMPLEX SUBUNIT 3"/>
    <property type="match status" value="1"/>
</dbReference>
<dbReference type="GO" id="GO:0006406">
    <property type="term" value="P:mRNA export from nucleus"/>
    <property type="evidence" value="ECO:0007669"/>
    <property type="project" value="InterPro"/>
</dbReference>
<dbReference type="GO" id="GO:0000445">
    <property type="term" value="C:THO complex part of transcription export complex"/>
    <property type="evidence" value="ECO:0007669"/>
    <property type="project" value="TreeGrafter"/>
</dbReference>
<keyword evidence="8" id="KW-1185">Reference proteome</keyword>